<feature type="domain" description="Pyridine nucleotide-disulphide oxidoreductase dimerisation" evidence="4">
    <location>
        <begin position="159"/>
        <end position="248"/>
    </location>
</feature>
<evidence type="ECO:0000256" key="1">
    <source>
        <dbReference type="ARBA" id="ARBA00001974"/>
    </source>
</evidence>
<dbReference type="PRINTS" id="PR00411">
    <property type="entry name" value="PNDRDTASEI"/>
</dbReference>
<dbReference type="SUPFAM" id="SSF51905">
    <property type="entry name" value="FAD/NAD(P)-binding domain"/>
    <property type="match status" value="1"/>
</dbReference>
<dbReference type="EC" id="1.8.1.4" evidence="6"/>
<evidence type="ECO:0000256" key="2">
    <source>
        <dbReference type="ARBA" id="ARBA00022630"/>
    </source>
</evidence>
<dbReference type="InterPro" id="IPR004099">
    <property type="entry name" value="Pyr_nucl-diS_OxRdtase_dimer"/>
</dbReference>
<dbReference type="PANTHER" id="PTHR43014">
    <property type="entry name" value="MERCURIC REDUCTASE"/>
    <property type="match status" value="1"/>
</dbReference>
<dbReference type="Gene3D" id="3.30.390.30">
    <property type="match status" value="1"/>
</dbReference>
<sequence length="249" mass="27286">MEFATMSAKLGSEVHIIEYADRALVAYQENYIDSVVAKMTAEGVYFHFKQAVQAVEETTAGLRVTTAQGLELETDYVLDVTGRIPNVENLGPDELGIAYNRSGIVVNEYLQTSVPNIFASGDVIDKNIPCLTSTASFESDYIAAYILGVNQEAIQYPAIPNLVYTFPRIAQVGVSVVEGRENDAYRIVEIPFGQQLKFQAKLEDEAHVTLIVNQNKELVGASLLGNEAGEMINLLTLMINQKVTANDLS</sequence>
<evidence type="ECO:0000313" key="6">
    <source>
        <dbReference type="EMBL" id="VYT91776.1"/>
    </source>
</evidence>
<comment type="cofactor">
    <cofactor evidence="1">
        <name>FAD</name>
        <dbReference type="ChEBI" id="CHEBI:57692"/>
    </cofactor>
</comment>
<dbReference type="GO" id="GO:0004148">
    <property type="term" value="F:dihydrolipoyl dehydrogenase (NADH) activity"/>
    <property type="evidence" value="ECO:0007669"/>
    <property type="project" value="UniProtKB-EC"/>
</dbReference>
<proteinExistence type="predicted"/>
<evidence type="ECO:0000259" key="4">
    <source>
        <dbReference type="Pfam" id="PF02852"/>
    </source>
</evidence>
<organism evidence="6">
    <name type="scientific">Streptococcus lutetiensis</name>
    <dbReference type="NCBI Taxonomy" id="150055"/>
    <lineage>
        <taxon>Bacteria</taxon>
        <taxon>Bacillati</taxon>
        <taxon>Bacillota</taxon>
        <taxon>Bacilli</taxon>
        <taxon>Lactobacillales</taxon>
        <taxon>Streptococcaceae</taxon>
        <taxon>Streptococcus</taxon>
    </lineage>
</organism>
<dbReference type="AlphaFoldDB" id="A0A6N3AQ77"/>
<dbReference type="PRINTS" id="PR00368">
    <property type="entry name" value="FADPNR"/>
</dbReference>
<keyword evidence="6" id="KW-0560">Oxidoreductase</keyword>
<dbReference type="InterPro" id="IPR023753">
    <property type="entry name" value="FAD/NAD-binding_dom"/>
</dbReference>
<protein>
    <submittedName>
        <fullName evidence="6">Dihydrolipoyl dehydrogenase</fullName>
        <ecNumber evidence="6">1.8.1.4</ecNumber>
    </submittedName>
</protein>
<keyword evidence="2" id="KW-0285">Flavoprotein</keyword>
<dbReference type="Pfam" id="PF02852">
    <property type="entry name" value="Pyr_redox_dim"/>
    <property type="match status" value="1"/>
</dbReference>
<dbReference type="InterPro" id="IPR016156">
    <property type="entry name" value="FAD/NAD-linked_Rdtase_dimer_sf"/>
</dbReference>
<accession>A0A6N3AQ77</accession>
<gene>
    <name evidence="6" type="primary">pdhD</name>
    <name evidence="6" type="ORF">SLLFYP71_01019</name>
</gene>
<dbReference type="Pfam" id="PF07992">
    <property type="entry name" value="Pyr_redox_2"/>
    <property type="match status" value="1"/>
</dbReference>
<feature type="domain" description="FAD/NAD(P)-binding" evidence="5">
    <location>
        <begin position="1"/>
        <end position="136"/>
    </location>
</feature>
<dbReference type="Gene3D" id="3.50.50.60">
    <property type="entry name" value="FAD/NAD(P)-binding domain"/>
    <property type="match status" value="2"/>
</dbReference>
<evidence type="ECO:0000259" key="5">
    <source>
        <dbReference type="Pfam" id="PF07992"/>
    </source>
</evidence>
<evidence type="ECO:0000256" key="3">
    <source>
        <dbReference type="ARBA" id="ARBA00022827"/>
    </source>
</evidence>
<keyword evidence="3" id="KW-0274">FAD</keyword>
<dbReference type="SUPFAM" id="SSF55424">
    <property type="entry name" value="FAD/NAD-linked reductases, dimerisation (C-terminal) domain"/>
    <property type="match status" value="1"/>
</dbReference>
<dbReference type="InterPro" id="IPR036188">
    <property type="entry name" value="FAD/NAD-bd_sf"/>
</dbReference>
<reference evidence="6" key="1">
    <citation type="submission" date="2019-11" db="EMBL/GenBank/DDBJ databases">
        <authorList>
            <person name="Feng L."/>
        </authorList>
    </citation>
    <scope>NUCLEOTIDE SEQUENCE</scope>
    <source>
        <strain evidence="6">SLutetiensisLFYP71</strain>
    </source>
</reference>
<dbReference type="EMBL" id="CACRUI010000011">
    <property type="protein sequence ID" value="VYT91776.1"/>
    <property type="molecule type" value="Genomic_DNA"/>
</dbReference>
<name>A0A6N3AQ77_9STRE</name>